<proteinExistence type="predicted"/>
<sequence>MLRLCRVSLRVQSHQKKRAQHPNAGTRFGRVYNRGFIRYGFGGFGMSVYTPKKDRRFRVQPLPSLHANSLADDTPLVTTTRTLSPNFRAFALQDGGVFFTHPSHEQVMRVGQNILAEETKATGMTSMDTYVNSRIQSIIAENTVENVALSHWRRRHMWNLVRTHGKLQRHWGVSDATKGARSNIYGRPS</sequence>
<reference evidence="1" key="1">
    <citation type="submission" date="2016-09" db="EMBL/GenBank/DDBJ databases">
        <authorList>
            <person name="Hebert L."/>
            <person name="Moumen B."/>
        </authorList>
    </citation>
    <scope>NUCLEOTIDE SEQUENCE [LARGE SCALE GENOMIC DNA]</scope>
    <source>
        <strain evidence="1">OVI</strain>
    </source>
</reference>
<dbReference type="RefSeq" id="XP_067083216.1">
    <property type="nucleotide sequence ID" value="XM_067227115.1"/>
</dbReference>
<name>A0A1G4IK77_TRYEQ</name>
<keyword evidence="2" id="KW-1185">Reference proteome</keyword>
<dbReference type="Proteomes" id="UP000195570">
    <property type="component" value="Unassembled WGS sequence"/>
</dbReference>
<dbReference type="EMBL" id="CZPT02001910">
    <property type="protein sequence ID" value="SCU72756.1"/>
    <property type="molecule type" value="Genomic_DNA"/>
</dbReference>
<evidence type="ECO:0000313" key="2">
    <source>
        <dbReference type="Proteomes" id="UP000195570"/>
    </source>
</evidence>
<organism evidence="1 2">
    <name type="scientific">Trypanosoma equiperdum</name>
    <dbReference type="NCBI Taxonomy" id="5694"/>
    <lineage>
        <taxon>Eukaryota</taxon>
        <taxon>Discoba</taxon>
        <taxon>Euglenozoa</taxon>
        <taxon>Kinetoplastea</taxon>
        <taxon>Metakinetoplastina</taxon>
        <taxon>Trypanosomatida</taxon>
        <taxon>Trypanosomatidae</taxon>
        <taxon>Trypanosoma</taxon>
    </lineage>
</organism>
<evidence type="ECO:0000313" key="1">
    <source>
        <dbReference type="EMBL" id="SCU72756.1"/>
    </source>
</evidence>
<accession>A0A1G4IK77</accession>
<dbReference type="GeneID" id="92378274"/>
<dbReference type="VEuPathDB" id="TriTrypDB:TEOVI_000433400"/>
<dbReference type="AlphaFoldDB" id="A0A1G4IK77"/>
<protein>
    <submittedName>
        <fullName evidence="1">Uncharacterized protein</fullName>
    </submittedName>
</protein>
<gene>
    <name evidence="1" type="ORF">TEOVI_000433400</name>
</gene>
<comment type="caution">
    <text evidence="1">The sequence shown here is derived from an EMBL/GenBank/DDBJ whole genome shotgun (WGS) entry which is preliminary data.</text>
</comment>